<feature type="region of interest" description="Disordered" evidence="1">
    <location>
        <begin position="46"/>
        <end position="78"/>
    </location>
</feature>
<name>A0A699IXG7_TANCI</name>
<gene>
    <name evidence="3" type="ORF">Tci_565926</name>
</gene>
<dbReference type="PANTHER" id="PTHR11439">
    <property type="entry name" value="GAG-POL-RELATED RETROTRANSPOSON"/>
    <property type="match status" value="1"/>
</dbReference>
<dbReference type="InterPro" id="IPR043502">
    <property type="entry name" value="DNA/RNA_pol_sf"/>
</dbReference>
<comment type="caution">
    <text evidence="3">The sequence shown here is derived from an EMBL/GenBank/DDBJ whole genome shotgun (WGS) entry which is preliminary data.</text>
</comment>
<evidence type="ECO:0000259" key="2">
    <source>
        <dbReference type="Pfam" id="PF07727"/>
    </source>
</evidence>
<protein>
    <submittedName>
        <fullName evidence="3">Retrovirus-related Pol polyprotein from transposon TNT 1-94</fullName>
    </submittedName>
</protein>
<organism evidence="3">
    <name type="scientific">Tanacetum cinerariifolium</name>
    <name type="common">Dalmatian daisy</name>
    <name type="synonym">Chrysanthemum cinerariifolium</name>
    <dbReference type="NCBI Taxonomy" id="118510"/>
    <lineage>
        <taxon>Eukaryota</taxon>
        <taxon>Viridiplantae</taxon>
        <taxon>Streptophyta</taxon>
        <taxon>Embryophyta</taxon>
        <taxon>Tracheophyta</taxon>
        <taxon>Spermatophyta</taxon>
        <taxon>Magnoliopsida</taxon>
        <taxon>eudicotyledons</taxon>
        <taxon>Gunneridae</taxon>
        <taxon>Pentapetalae</taxon>
        <taxon>asterids</taxon>
        <taxon>campanulids</taxon>
        <taxon>Asterales</taxon>
        <taxon>Asteraceae</taxon>
        <taxon>Asteroideae</taxon>
        <taxon>Anthemideae</taxon>
        <taxon>Anthemidinae</taxon>
        <taxon>Tanacetum</taxon>
    </lineage>
</organism>
<evidence type="ECO:0000313" key="3">
    <source>
        <dbReference type="EMBL" id="GEZ93953.1"/>
    </source>
</evidence>
<feature type="domain" description="Reverse transcriptase Ty1/copia-type" evidence="2">
    <location>
        <begin position="144"/>
        <end position="374"/>
    </location>
</feature>
<dbReference type="EMBL" id="BKCJ010344955">
    <property type="protein sequence ID" value="GEZ93953.1"/>
    <property type="molecule type" value="Genomic_DNA"/>
</dbReference>
<dbReference type="PANTHER" id="PTHR11439:SF509">
    <property type="entry name" value="RNA-DIRECTED DNA POLYMERASE"/>
    <property type="match status" value="1"/>
</dbReference>
<dbReference type="InterPro" id="IPR013103">
    <property type="entry name" value="RVT_2"/>
</dbReference>
<evidence type="ECO:0000256" key="1">
    <source>
        <dbReference type="SAM" id="MobiDB-lite"/>
    </source>
</evidence>
<dbReference type="Pfam" id="PF07727">
    <property type="entry name" value="RVT_2"/>
    <property type="match status" value="1"/>
</dbReference>
<reference evidence="3" key="1">
    <citation type="journal article" date="2019" name="Sci. Rep.">
        <title>Draft genome of Tanacetum cinerariifolium, the natural source of mosquito coil.</title>
        <authorList>
            <person name="Yamashiro T."/>
            <person name="Shiraishi A."/>
            <person name="Satake H."/>
            <person name="Nakayama K."/>
        </authorList>
    </citation>
    <scope>NUCLEOTIDE SEQUENCE</scope>
</reference>
<sequence>MALKHDSLSPGPQCKENVAQADRTVTTSNELDLLFSLMFDEPLNRSSKVMSKSSAVTTADAPTQRQHHTTPLNFHTTPDTTCQIPPHAPTVASNENINQAEMVEEYAQVENDEFINIFCTPIHDQGETLSHHLDSLNMHTFYQHHPSEHRWTKDHPLEQNTIIRNKSHLVAKGYAQMEGVDSEESFALVARLEAVRVFITYMAHRSFTVYQMDVKTTFLYGPLKEEVYVNQPDGFVDPYHPDKVYRLKKALYGLKQAPRAWYDELFNFLVSKGFSKGSIDPTLFITKHRGDILLVQIYVDDIIFGSTNPNLSKRFEQLMHNKFEMSMIGELKFFLGIQINQSPHGIFINQAKYAQEILIKHGMTSCDSVGTPMATKHLDADLSGTSIDQTKYRSMVGALMYLIVSRPDIMHATCYCARYQVKPTEKHLTAVKRIFRYLKDTIHMGLWYPKDIGFELTTFLDSDHTGCLDSLKSTSRGIQFLGGDKLVSWSSKKQDYTSMYSIEAEYVSLSV</sequence>
<accession>A0A699IXG7</accession>
<dbReference type="SUPFAM" id="SSF56672">
    <property type="entry name" value="DNA/RNA polymerases"/>
    <property type="match status" value="1"/>
</dbReference>
<dbReference type="AlphaFoldDB" id="A0A699IXG7"/>
<proteinExistence type="predicted"/>